<sequence length="326" mass="35249">MLIRNILLLLLLPVAFAACSEDEGYETPVPENRLQNDVIKRSMGPNIVGNNIEFAYAMALPPAKGKLSNAQVEATIAGAGPTYLEHRSFYTNGAGQDVGVVIGAPSVSTGAVTKVDFTVDTSAATLRYFYNVPDAARGKAVSFTFSAQSSDGEKVTYKMGPYNVSKMDMKLDMVVKDAGNCFISIADMAVYNAADAGTKGAAIDLVYIYRALTNATYNHAFVSPVAEAQYLQGATIPVGLTNSCKLVKAWGLRDVQLSRAAYNVFIDDIDFEKTDFTNAPNYAINMKAEAGIWVETADKKYRAYIYINKIDNAGKGATISIKRYPL</sequence>
<dbReference type="Proteomes" id="UP001162741">
    <property type="component" value="Chromosome"/>
</dbReference>
<dbReference type="InterPro" id="IPR041873">
    <property type="entry name" value="PARMER_03128_N"/>
</dbReference>
<accession>A0ABY6IVD7</accession>
<gene>
    <name evidence="3" type="ORF">MKQ68_14265</name>
</gene>
<dbReference type="Pfam" id="PF14725">
    <property type="entry name" value="DUF4466"/>
    <property type="match status" value="1"/>
</dbReference>
<dbReference type="CDD" id="cd07472">
    <property type="entry name" value="HmuY_like"/>
    <property type="match status" value="1"/>
</dbReference>
<keyword evidence="4" id="KW-1185">Reference proteome</keyword>
<dbReference type="PROSITE" id="PS51257">
    <property type="entry name" value="PROKAR_LIPOPROTEIN"/>
    <property type="match status" value="1"/>
</dbReference>
<keyword evidence="1" id="KW-0732">Signal</keyword>
<proteinExistence type="predicted"/>
<reference evidence="3" key="1">
    <citation type="submission" date="2022-10" db="EMBL/GenBank/DDBJ databases">
        <title>Chitinophaga sp. nov., isolated from soil.</title>
        <authorList>
            <person name="Jeon C.O."/>
        </authorList>
    </citation>
    <scope>NUCLEOTIDE SEQUENCE</scope>
    <source>
        <strain evidence="3">R8</strain>
    </source>
</reference>
<evidence type="ECO:0000256" key="1">
    <source>
        <dbReference type="SAM" id="SignalP"/>
    </source>
</evidence>
<evidence type="ECO:0000313" key="4">
    <source>
        <dbReference type="Proteomes" id="UP001162741"/>
    </source>
</evidence>
<feature type="domain" description="DUF4466" evidence="2">
    <location>
        <begin position="23"/>
        <end position="324"/>
    </location>
</feature>
<organism evidence="3 4">
    <name type="scientific">Chitinophaga horti</name>
    <dbReference type="NCBI Taxonomy" id="2920382"/>
    <lineage>
        <taxon>Bacteria</taxon>
        <taxon>Pseudomonadati</taxon>
        <taxon>Bacteroidota</taxon>
        <taxon>Chitinophagia</taxon>
        <taxon>Chitinophagales</taxon>
        <taxon>Chitinophagaceae</taxon>
        <taxon>Chitinophaga</taxon>
    </lineage>
</organism>
<dbReference type="CDD" id="cd12106">
    <property type="entry name" value="PARMER_03128_N"/>
    <property type="match status" value="1"/>
</dbReference>
<dbReference type="Gene3D" id="2.60.40.3550">
    <property type="entry name" value="Domain of unknown function DUF4466"/>
    <property type="match status" value="1"/>
</dbReference>
<protein>
    <submittedName>
        <fullName evidence="3">DUF4466 family protein</fullName>
    </submittedName>
</protein>
<evidence type="ECO:0000313" key="3">
    <source>
        <dbReference type="EMBL" id="UYQ91255.1"/>
    </source>
</evidence>
<dbReference type="InterPro" id="IPR028072">
    <property type="entry name" value="DUF4466"/>
</dbReference>
<dbReference type="RefSeq" id="WP_244839327.1">
    <property type="nucleotide sequence ID" value="NZ_CP107006.1"/>
</dbReference>
<evidence type="ECO:0000259" key="2">
    <source>
        <dbReference type="Pfam" id="PF14725"/>
    </source>
</evidence>
<feature type="chain" id="PRO_5047351488" evidence="1">
    <location>
        <begin position="18"/>
        <end position="326"/>
    </location>
</feature>
<feature type="signal peptide" evidence="1">
    <location>
        <begin position="1"/>
        <end position="17"/>
    </location>
</feature>
<name>A0ABY6IVD7_9BACT</name>
<dbReference type="EMBL" id="CP107006">
    <property type="protein sequence ID" value="UYQ91255.1"/>
    <property type="molecule type" value="Genomic_DNA"/>
</dbReference>